<protein>
    <submittedName>
        <fullName evidence="1">Uncharacterized protein</fullName>
    </submittedName>
</protein>
<gene>
    <name evidence="1" type="ORF">TM448A00578_0028</name>
    <name evidence="2" type="ORF">TM448B02903_0002</name>
</gene>
<name>A0A6H1ZHJ1_9ZZZZ</name>
<dbReference type="EMBL" id="MT144971">
    <property type="protein sequence ID" value="QJI02038.1"/>
    <property type="molecule type" value="Genomic_DNA"/>
</dbReference>
<dbReference type="AlphaFoldDB" id="A0A6H1ZHJ1"/>
<evidence type="ECO:0000313" key="2">
    <source>
        <dbReference type="EMBL" id="QJI02038.1"/>
    </source>
</evidence>
<reference evidence="1" key="1">
    <citation type="submission" date="2020-03" db="EMBL/GenBank/DDBJ databases">
        <title>The deep terrestrial virosphere.</title>
        <authorList>
            <person name="Holmfeldt K."/>
            <person name="Nilsson E."/>
            <person name="Simone D."/>
            <person name="Lopez-Fernandez M."/>
            <person name="Wu X."/>
            <person name="de Brujin I."/>
            <person name="Lundin D."/>
            <person name="Andersson A."/>
            <person name="Bertilsson S."/>
            <person name="Dopson M."/>
        </authorList>
    </citation>
    <scope>NUCLEOTIDE SEQUENCE</scope>
    <source>
        <strain evidence="1">TM448A00578</strain>
        <strain evidence="2">TM448B02903</strain>
    </source>
</reference>
<dbReference type="EMBL" id="MT144026">
    <property type="protein sequence ID" value="QJA46942.1"/>
    <property type="molecule type" value="Genomic_DNA"/>
</dbReference>
<proteinExistence type="predicted"/>
<evidence type="ECO:0000313" key="1">
    <source>
        <dbReference type="EMBL" id="QJA46942.1"/>
    </source>
</evidence>
<sequence>MIKTFCDRCKTHIPISDEQNTLTLIGGGDIRINNYCSACYPKVLAELIPVLEGRDQ</sequence>
<organism evidence="1">
    <name type="scientific">viral metagenome</name>
    <dbReference type="NCBI Taxonomy" id="1070528"/>
    <lineage>
        <taxon>unclassified sequences</taxon>
        <taxon>metagenomes</taxon>
        <taxon>organismal metagenomes</taxon>
    </lineage>
</organism>
<accession>A0A6H1ZHJ1</accession>